<dbReference type="SUPFAM" id="SSF55021">
    <property type="entry name" value="ACT-like"/>
    <property type="match status" value="2"/>
</dbReference>
<comment type="caution">
    <text evidence="15">The sequence shown here is derived from an EMBL/GenBank/DDBJ whole genome shotgun (WGS) entry which is preliminary data.</text>
</comment>
<dbReference type="GO" id="GO:0004072">
    <property type="term" value="F:aspartate kinase activity"/>
    <property type="evidence" value="ECO:0007669"/>
    <property type="project" value="UniProtKB-EC"/>
</dbReference>
<comment type="catalytic activity">
    <reaction evidence="11 12">
        <text>L-aspartate + ATP = 4-phospho-L-aspartate + ADP</text>
        <dbReference type="Rhea" id="RHEA:23776"/>
        <dbReference type="ChEBI" id="CHEBI:29991"/>
        <dbReference type="ChEBI" id="CHEBI:30616"/>
        <dbReference type="ChEBI" id="CHEBI:57535"/>
        <dbReference type="ChEBI" id="CHEBI:456216"/>
        <dbReference type="EC" id="2.7.2.4"/>
    </reaction>
</comment>
<dbReference type="Pfam" id="PF01842">
    <property type="entry name" value="ACT"/>
    <property type="match status" value="1"/>
</dbReference>
<dbReference type="Gene3D" id="3.30.2130.10">
    <property type="entry name" value="VC0802-like"/>
    <property type="match status" value="1"/>
</dbReference>
<evidence type="ECO:0000256" key="12">
    <source>
        <dbReference type="RuleBase" id="RU003448"/>
    </source>
</evidence>
<dbReference type="Pfam" id="PF22468">
    <property type="entry name" value="ACT_9"/>
    <property type="match status" value="1"/>
</dbReference>
<dbReference type="CDD" id="cd04913">
    <property type="entry name" value="ACT_AKii-LysC-BS-like_1"/>
    <property type="match status" value="1"/>
</dbReference>
<dbReference type="InterPro" id="IPR002912">
    <property type="entry name" value="ACT_dom"/>
</dbReference>
<evidence type="ECO:0000256" key="7">
    <source>
        <dbReference type="ARBA" id="ARBA00022741"/>
    </source>
</evidence>
<dbReference type="InterPro" id="IPR005260">
    <property type="entry name" value="Asp_kin_monofn"/>
</dbReference>
<keyword evidence="5 13" id="KW-0028">Amino-acid biosynthesis</keyword>
<keyword evidence="16" id="KW-1185">Reference proteome</keyword>
<organism evidence="15 16">
    <name type="scientific">Rubritalea spongiae</name>
    <dbReference type="NCBI Taxonomy" id="430797"/>
    <lineage>
        <taxon>Bacteria</taxon>
        <taxon>Pseudomonadati</taxon>
        <taxon>Verrucomicrobiota</taxon>
        <taxon>Verrucomicrobiia</taxon>
        <taxon>Verrucomicrobiales</taxon>
        <taxon>Rubritaleaceae</taxon>
        <taxon>Rubritalea</taxon>
    </lineage>
</organism>
<proteinExistence type="inferred from homology"/>
<evidence type="ECO:0000256" key="8">
    <source>
        <dbReference type="ARBA" id="ARBA00022777"/>
    </source>
</evidence>
<dbReference type="CDD" id="cd04936">
    <property type="entry name" value="ACT_AKii-LysC-BS-like_2"/>
    <property type="match status" value="1"/>
</dbReference>
<keyword evidence="7" id="KW-0547">Nucleotide-binding</keyword>
<evidence type="ECO:0000256" key="10">
    <source>
        <dbReference type="ARBA" id="ARBA00023154"/>
    </source>
</evidence>
<dbReference type="InterPro" id="IPR041740">
    <property type="entry name" value="AKii-LysC-BS"/>
</dbReference>
<keyword evidence="6 12" id="KW-0808">Transferase</keyword>
<evidence type="ECO:0000256" key="3">
    <source>
        <dbReference type="ARBA" id="ARBA00005139"/>
    </source>
</evidence>
<dbReference type="Pfam" id="PF00696">
    <property type="entry name" value="AA_kinase"/>
    <property type="match status" value="1"/>
</dbReference>
<dbReference type="NCBIfam" id="TIGR00657">
    <property type="entry name" value="asp_kinases"/>
    <property type="match status" value="1"/>
</dbReference>
<dbReference type="NCBIfam" id="NF005155">
    <property type="entry name" value="PRK06635.1-4"/>
    <property type="match status" value="1"/>
</dbReference>
<gene>
    <name evidence="15" type="ORF">ACFSQZ_12260</name>
</gene>
<dbReference type="InterPro" id="IPR045865">
    <property type="entry name" value="ACT-like_dom_sf"/>
</dbReference>
<evidence type="ECO:0000256" key="1">
    <source>
        <dbReference type="ARBA" id="ARBA00004766"/>
    </source>
</evidence>
<dbReference type="PROSITE" id="PS51671">
    <property type="entry name" value="ACT"/>
    <property type="match status" value="2"/>
</dbReference>
<comment type="similarity">
    <text evidence="4 12">Belongs to the aspartokinase family.</text>
</comment>
<protein>
    <recommendedName>
        <fullName evidence="12">Aspartokinase</fullName>
        <ecNumber evidence="12">2.7.2.4</ecNumber>
    </recommendedName>
</protein>
<keyword evidence="8 12" id="KW-0418">Kinase</keyword>
<comment type="pathway">
    <text evidence="3 13">Amino-acid biosynthesis; L-threonine biosynthesis; L-threonine from L-aspartate: step 1/5.</text>
</comment>
<dbReference type="SUPFAM" id="SSF53633">
    <property type="entry name" value="Carbamate kinase-like"/>
    <property type="match status" value="1"/>
</dbReference>
<keyword evidence="10" id="KW-0457">Lysine biosynthesis</keyword>
<accession>A0ABW5E3P5</accession>
<feature type="domain" description="ACT" evidence="14">
    <location>
        <begin position="264"/>
        <end position="339"/>
    </location>
</feature>
<evidence type="ECO:0000256" key="4">
    <source>
        <dbReference type="ARBA" id="ARBA00010122"/>
    </source>
</evidence>
<sequence length="410" mass="43265">MALIVQKYGGTSVGSLDRIRNVANRIKRLRDEGNQVVAVVSAMGGVTDKLIAMANDLTSEPAERELDVLLSTGEQQSIALVVMALHELGVDAVSVTGRQAGIVTTGSHTRGKIEAIDPSLMKQYISEGKVVICAGFQGIREDGMIHTLGRGGSDLSAIAVAAAIKADTCQILTDVDGVYTCDPRVVKDARKMPEVSYDEMLEMASSGTKVMQSRSVEFAKKYGVIFEVRSSLNDNPGTIVTEEHDNMESVVIRGVSIERSQARLTITGIPDEPGMSASILTALADAEINIDMIISNIAHDGLARHSVTMHSNDLGRAQAALKPILAKLGDSAGVETEAGIAKLSCVGIGMRSHSGVAAKMFEALGEAGINIGIITTSEIKIAVTVDETDIEDAARVVHAAFDLDKAPTAQ</sequence>
<keyword evidence="9" id="KW-0067">ATP-binding</keyword>
<comment type="pathway">
    <text evidence="2 13">Amino-acid biosynthesis; L-methionine biosynthesis via de novo pathway; L-homoserine from L-aspartate: step 1/3.</text>
</comment>
<dbReference type="EC" id="2.7.2.4" evidence="12"/>
<evidence type="ECO:0000256" key="6">
    <source>
        <dbReference type="ARBA" id="ARBA00022679"/>
    </source>
</evidence>
<dbReference type="NCBIfam" id="NF005154">
    <property type="entry name" value="PRK06635.1-2"/>
    <property type="match status" value="1"/>
</dbReference>
<dbReference type="InterPro" id="IPR036393">
    <property type="entry name" value="AceGlu_kinase-like_sf"/>
</dbReference>
<evidence type="ECO:0000256" key="9">
    <source>
        <dbReference type="ARBA" id="ARBA00022840"/>
    </source>
</evidence>
<dbReference type="Gene3D" id="3.40.1160.10">
    <property type="entry name" value="Acetylglutamate kinase-like"/>
    <property type="match status" value="1"/>
</dbReference>
<dbReference type="InterPro" id="IPR001341">
    <property type="entry name" value="Asp_kinase"/>
</dbReference>
<dbReference type="InterPro" id="IPR018042">
    <property type="entry name" value="Aspartate_kinase_CS"/>
</dbReference>
<dbReference type="RefSeq" id="WP_377093970.1">
    <property type="nucleotide sequence ID" value="NZ_JBHSJM010000001.1"/>
</dbReference>
<dbReference type="PANTHER" id="PTHR21499:SF3">
    <property type="entry name" value="ASPARTOKINASE"/>
    <property type="match status" value="1"/>
</dbReference>
<evidence type="ECO:0000256" key="13">
    <source>
        <dbReference type="RuleBase" id="RU004249"/>
    </source>
</evidence>
<name>A0ABW5E3P5_9BACT</name>
<evidence type="ECO:0000256" key="2">
    <source>
        <dbReference type="ARBA" id="ARBA00004986"/>
    </source>
</evidence>
<comment type="pathway">
    <text evidence="1 13">Amino-acid biosynthesis; L-lysine biosynthesis via DAP pathway; (S)-tetrahydrodipicolinate from L-aspartate: step 1/4.</text>
</comment>
<feature type="domain" description="ACT" evidence="14">
    <location>
        <begin position="345"/>
        <end position="410"/>
    </location>
</feature>
<dbReference type="PIRSF" id="PIRSF000726">
    <property type="entry name" value="Asp_kin"/>
    <property type="match status" value="1"/>
</dbReference>
<evidence type="ECO:0000256" key="5">
    <source>
        <dbReference type="ARBA" id="ARBA00022605"/>
    </source>
</evidence>
<dbReference type="CDD" id="cd04261">
    <property type="entry name" value="AAK_AKii-LysC-BS"/>
    <property type="match status" value="1"/>
</dbReference>
<evidence type="ECO:0000256" key="11">
    <source>
        <dbReference type="ARBA" id="ARBA00047872"/>
    </source>
</evidence>
<evidence type="ECO:0000313" key="15">
    <source>
        <dbReference type="EMBL" id="MFD2277246.1"/>
    </source>
</evidence>
<reference evidence="16" key="1">
    <citation type="journal article" date="2019" name="Int. J. Syst. Evol. Microbiol.">
        <title>The Global Catalogue of Microorganisms (GCM) 10K type strain sequencing project: providing services to taxonomists for standard genome sequencing and annotation.</title>
        <authorList>
            <consortium name="The Broad Institute Genomics Platform"/>
            <consortium name="The Broad Institute Genome Sequencing Center for Infectious Disease"/>
            <person name="Wu L."/>
            <person name="Ma J."/>
        </authorList>
    </citation>
    <scope>NUCLEOTIDE SEQUENCE [LARGE SCALE GENOMIC DNA]</scope>
    <source>
        <strain evidence="16">JCM 16545</strain>
    </source>
</reference>
<dbReference type="InterPro" id="IPR054352">
    <property type="entry name" value="ACT_Aspartokinase"/>
</dbReference>
<dbReference type="PROSITE" id="PS00324">
    <property type="entry name" value="ASPARTOKINASE"/>
    <property type="match status" value="1"/>
</dbReference>
<dbReference type="EMBL" id="JBHUJC010000041">
    <property type="protein sequence ID" value="MFD2277246.1"/>
    <property type="molecule type" value="Genomic_DNA"/>
</dbReference>
<evidence type="ECO:0000313" key="16">
    <source>
        <dbReference type="Proteomes" id="UP001597297"/>
    </source>
</evidence>
<dbReference type="PANTHER" id="PTHR21499">
    <property type="entry name" value="ASPARTATE KINASE"/>
    <property type="match status" value="1"/>
</dbReference>
<dbReference type="Proteomes" id="UP001597297">
    <property type="component" value="Unassembled WGS sequence"/>
</dbReference>
<dbReference type="InterPro" id="IPR001048">
    <property type="entry name" value="Asp/Glu/Uridylate_kinase"/>
</dbReference>
<evidence type="ECO:0000259" key="14">
    <source>
        <dbReference type="PROSITE" id="PS51671"/>
    </source>
</evidence>